<dbReference type="Proteomes" id="UP001465755">
    <property type="component" value="Unassembled WGS sequence"/>
</dbReference>
<dbReference type="EMBL" id="JALJOQ010000193">
    <property type="protein sequence ID" value="KAK9790359.1"/>
    <property type="molecule type" value="Genomic_DNA"/>
</dbReference>
<feature type="domain" description="Xylose isomerase-like TIM barrel" evidence="2">
    <location>
        <begin position="72"/>
        <end position="289"/>
    </location>
</feature>
<accession>A0AAW1NQH2</accession>
<name>A0AAW1NQH2_9CHLO</name>
<organism evidence="3 4">
    <name type="scientific">Symbiochloris irregularis</name>
    <dbReference type="NCBI Taxonomy" id="706552"/>
    <lineage>
        <taxon>Eukaryota</taxon>
        <taxon>Viridiplantae</taxon>
        <taxon>Chlorophyta</taxon>
        <taxon>core chlorophytes</taxon>
        <taxon>Trebouxiophyceae</taxon>
        <taxon>Trebouxiales</taxon>
        <taxon>Trebouxiaceae</taxon>
        <taxon>Symbiochloris</taxon>
    </lineage>
</organism>
<evidence type="ECO:0000313" key="3">
    <source>
        <dbReference type="EMBL" id="KAK9790359.1"/>
    </source>
</evidence>
<reference evidence="3 4" key="1">
    <citation type="journal article" date="2024" name="Nat. Commun.">
        <title>Phylogenomics reveals the evolutionary origins of lichenization in chlorophyte algae.</title>
        <authorList>
            <person name="Puginier C."/>
            <person name="Libourel C."/>
            <person name="Otte J."/>
            <person name="Skaloud P."/>
            <person name="Haon M."/>
            <person name="Grisel S."/>
            <person name="Petersen M."/>
            <person name="Berrin J.G."/>
            <person name="Delaux P.M."/>
            <person name="Dal Grande F."/>
            <person name="Keller J."/>
        </authorList>
    </citation>
    <scope>NUCLEOTIDE SEQUENCE [LARGE SCALE GENOMIC DNA]</scope>
    <source>
        <strain evidence="3 4">SAG 2036</strain>
    </source>
</reference>
<dbReference type="SUPFAM" id="SSF51658">
    <property type="entry name" value="Xylose isomerase-like"/>
    <property type="match status" value="1"/>
</dbReference>
<dbReference type="InterPro" id="IPR036237">
    <property type="entry name" value="Xyl_isomerase-like_sf"/>
</dbReference>
<gene>
    <name evidence="3" type="ORF">WJX73_006466</name>
</gene>
<evidence type="ECO:0000313" key="4">
    <source>
        <dbReference type="Proteomes" id="UP001465755"/>
    </source>
</evidence>
<dbReference type="InterPro" id="IPR013022">
    <property type="entry name" value="Xyl_isomerase-like_TIM-brl"/>
</dbReference>
<dbReference type="InterPro" id="IPR050312">
    <property type="entry name" value="IolE/XylAMocC-like"/>
</dbReference>
<evidence type="ECO:0000259" key="2">
    <source>
        <dbReference type="Pfam" id="PF01261"/>
    </source>
</evidence>
<sequence length="333" mass="36015">MSANLLNLSAQRPCCQARAQRRSAGVACRAQARGGPPKSAPGNPKSPVGIHSQVWVGGWSPKEAEHAISGTKDAGYDLIELNVSEPDKFDAAMTKELLQKYGIKGSGSLGLSKATDISSSDSSIRHAGKELLSNSMKILRDVGGKYFVGVNFCAMDKYTTPCSTEQWNTCRDSLKELCKEAADYGLIYGLEVVNRYETNILNTAAQAMDMVADVGADNVVVHLDTYHMNIEEASVQRAVKLCGDKLGYVHVGESHRGYLGTGSVNWDGLWSGLAEMGYEGPITFESFSSAVVSDSLSRTLCIWRDPWVDSRDLAFKARTFIDANLKASLASLV</sequence>
<feature type="region of interest" description="Disordered" evidence="1">
    <location>
        <begin position="28"/>
        <end position="47"/>
    </location>
</feature>
<protein>
    <recommendedName>
        <fullName evidence="2">Xylose isomerase-like TIM barrel domain-containing protein</fullName>
    </recommendedName>
</protein>
<proteinExistence type="predicted"/>
<evidence type="ECO:0000256" key="1">
    <source>
        <dbReference type="SAM" id="MobiDB-lite"/>
    </source>
</evidence>
<dbReference type="AlphaFoldDB" id="A0AAW1NQH2"/>
<dbReference type="PANTHER" id="PTHR12110:SF41">
    <property type="entry name" value="INOSOSE DEHYDRATASE"/>
    <property type="match status" value="1"/>
</dbReference>
<dbReference type="Gene3D" id="3.20.20.150">
    <property type="entry name" value="Divalent-metal-dependent TIM barrel enzymes"/>
    <property type="match status" value="1"/>
</dbReference>
<dbReference type="PANTHER" id="PTHR12110">
    <property type="entry name" value="HYDROXYPYRUVATE ISOMERASE"/>
    <property type="match status" value="1"/>
</dbReference>
<comment type="caution">
    <text evidence="3">The sequence shown here is derived from an EMBL/GenBank/DDBJ whole genome shotgun (WGS) entry which is preliminary data.</text>
</comment>
<keyword evidence="4" id="KW-1185">Reference proteome</keyword>
<dbReference type="Pfam" id="PF01261">
    <property type="entry name" value="AP_endonuc_2"/>
    <property type="match status" value="1"/>
</dbReference>